<sequence length="390" mass="43793">MQNFDYYNPAHIYFGKGQEELVGDLTAQYSKHKNALVLYSGDYYNFLGISELIRTKFKKSGISYVECGEVVPNPQIKLVRQLCDLVRDKKIDFILAVGGGSVIDTAKAVSFGALYDGDPWDFFAGKAVVENALPVGVLSTAASSGSEMSNATIIDNDNYKLGVETSLIIPSFTIMNPVYTQKIPAYQTGVGISDIMSHMLERYFTLVKDVDLTDRLLESVMYSLMNTAKKLLKDPENYQLRAEIMWAAVTAHNNFLECGREPDWGSHRIEHEISAEYGVVHGEGMAVVTPAWMEYTSQNYPDKFVQLAARLFGVNTQVVGEDEAIKILIGEFRMFFKELGMKDSLQSLGIEDKKQFKKMAERATHNDESPVGHYQKLYVNDIVEILNRAF</sequence>
<dbReference type="InterPro" id="IPR044731">
    <property type="entry name" value="BDH-like"/>
</dbReference>
<dbReference type="CDD" id="cd08187">
    <property type="entry name" value="BDH"/>
    <property type="match status" value="1"/>
</dbReference>
<dbReference type="RefSeq" id="WP_106483380.1">
    <property type="nucleotide sequence ID" value="NZ_LT984417.1"/>
</dbReference>
<accession>A0A2N9DWS9</accession>
<organism evidence="4 5">
    <name type="scientific">Latilactobacillus fuchuensis</name>
    <dbReference type="NCBI Taxonomy" id="164393"/>
    <lineage>
        <taxon>Bacteria</taxon>
        <taxon>Bacillati</taxon>
        <taxon>Bacillota</taxon>
        <taxon>Bacilli</taxon>
        <taxon>Lactobacillales</taxon>
        <taxon>Lactobacillaceae</taxon>
        <taxon>Latilactobacillus</taxon>
    </lineage>
</organism>
<dbReference type="PANTHER" id="PTHR43633">
    <property type="entry name" value="ALCOHOL DEHYDROGENASE YQHD"/>
    <property type="match status" value="1"/>
</dbReference>
<dbReference type="Pfam" id="PF00465">
    <property type="entry name" value="Fe-ADH"/>
    <property type="match status" value="1"/>
</dbReference>
<dbReference type="InterPro" id="IPR001670">
    <property type="entry name" value="ADH_Fe/GldA"/>
</dbReference>
<keyword evidence="5" id="KW-1185">Reference proteome</keyword>
<dbReference type="Gene3D" id="1.20.1090.10">
    <property type="entry name" value="Dehydroquinate synthase-like - alpha domain"/>
    <property type="match status" value="1"/>
</dbReference>
<dbReference type="PROSITE" id="PS00060">
    <property type="entry name" value="ADH_IRON_2"/>
    <property type="match status" value="1"/>
</dbReference>
<evidence type="ECO:0000259" key="2">
    <source>
        <dbReference type="Pfam" id="PF00465"/>
    </source>
</evidence>
<evidence type="ECO:0000313" key="4">
    <source>
        <dbReference type="EMBL" id="SPC39128.1"/>
    </source>
</evidence>
<dbReference type="PANTHER" id="PTHR43633:SF1">
    <property type="entry name" value="ALCOHOL DEHYDROGENASE YQHD"/>
    <property type="match status" value="1"/>
</dbReference>
<dbReference type="AlphaFoldDB" id="A0A2N9DWS9"/>
<dbReference type="Gene3D" id="3.40.50.1970">
    <property type="match status" value="1"/>
</dbReference>
<keyword evidence="1" id="KW-0560">Oxidoreductase</keyword>
<dbReference type="GO" id="GO:0005829">
    <property type="term" value="C:cytosol"/>
    <property type="evidence" value="ECO:0007669"/>
    <property type="project" value="TreeGrafter"/>
</dbReference>
<proteinExistence type="predicted"/>
<dbReference type="InterPro" id="IPR056798">
    <property type="entry name" value="ADH_Fe_C"/>
</dbReference>
<dbReference type="GO" id="GO:0046872">
    <property type="term" value="F:metal ion binding"/>
    <property type="evidence" value="ECO:0007669"/>
    <property type="project" value="InterPro"/>
</dbReference>
<reference evidence="4" key="1">
    <citation type="submission" date="2018-01" db="EMBL/GenBank/DDBJ databases">
        <authorList>
            <person name="Chaillou S."/>
        </authorList>
    </citation>
    <scope>NUCLEOTIDE SEQUENCE [LARGE SCALE GENOMIC DNA]</scope>
    <source>
        <strain evidence="4">MFPC41A2801</strain>
    </source>
</reference>
<comment type="caution">
    <text evidence="4">The sequence shown here is derived from an EMBL/GenBank/DDBJ whole genome shotgun (WGS) entry which is preliminary data.</text>
</comment>
<dbReference type="Pfam" id="PF25137">
    <property type="entry name" value="ADH_Fe_C"/>
    <property type="match status" value="1"/>
</dbReference>
<dbReference type="Proteomes" id="UP000238739">
    <property type="component" value="Unassembled WGS sequence"/>
</dbReference>
<protein>
    <submittedName>
        <fullName evidence="4">Iron-containing alcohol dehydrogenase</fullName>
    </submittedName>
</protein>
<dbReference type="GO" id="GO:1990362">
    <property type="term" value="F:butanol dehydrogenase (NAD+) activity"/>
    <property type="evidence" value="ECO:0007669"/>
    <property type="project" value="InterPro"/>
</dbReference>
<evidence type="ECO:0000259" key="3">
    <source>
        <dbReference type="Pfam" id="PF25137"/>
    </source>
</evidence>
<dbReference type="EMBL" id="OGVC01000025">
    <property type="protein sequence ID" value="SPC39128.1"/>
    <property type="molecule type" value="Genomic_DNA"/>
</dbReference>
<evidence type="ECO:0000256" key="1">
    <source>
        <dbReference type="ARBA" id="ARBA00023002"/>
    </source>
</evidence>
<dbReference type="FunFam" id="3.40.50.1970:FF:000003">
    <property type="entry name" value="Alcohol dehydrogenase, iron-containing"/>
    <property type="match status" value="1"/>
</dbReference>
<dbReference type="GO" id="GO:1990002">
    <property type="term" value="F:methylglyoxal reductase (NADPH) (acetol producing) activity"/>
    <property type="evidence" value="ECO:0007669"/>
    <property type="project" value="TreeGrafter"/>
</dbReference>
<name>A0A2N9DWS9_9LACO</name>
<feature type="domain" description="Alcohol dehydrogenase iron-type/glycerol dehydrogenase GldA" evidence="2">
    <location>
        <begin position="9"/>
        <end position="177"/>
    </location>
</feature>
<dbReference type="GO" id="GO:0008106">
    <property type="term" value="F:alcohol dehydrogenase (NADP+) activity"/>
    <property type="evidence" value="ECO:0007669"/>
    <property type="project" value="TreeGrafter"/>
</dbReference>
<dbReference type="SUPFAM" id="SSF56796">
    <property type="entry name" value="Dehydroquinate synthase-like"/>
    <property type="match status" value="1"/>
</dbReference>
<gene>
    <name evidence="4" type="ORF">LFUMFP_310165</name>
</gene>
<dbReference type="InterPro" id="IPR018211">
    <property type="entry name" value="ADH_Fe_CS"/>
</dbReference>
<feature type="domain" description="Fe-containing alcohol dehydrogenase-like C-terminal" evidence="3">
    <location>
        <begin position="194"/>
        <end position="390"/>
    </location>
</feature>
<evidence type="ECO:0000313" key="5">
    <source>
        <dbReference type="Proteomes" id="UP000238739"/>
    </source>
</evidence>